<evidence type="ECO:0000259" key="2">
    <source>
        <dbReference type="Pfam" id="PF13472"/>
    </source>
</evidence>
<dbReference type="RefSeq" id="WP_193902208.1">
    <property type="nucleotide sequence ID" value="NZ_CP063450.1"/>
</dbReference>
<name>A0A7M2XHI6_9NOCA</name>
<dbReference type="AlphaFoldDB" id="A0A7M2XHI6"/>
<dbReference type="Pfam" id="PF13472">
    <property type="entry name" value="Lipase_GDSL_2"/>
    <property type="match status" value="1"/>
</dbReference>
<evidence type="ECO:0000313" key="6">
    <source>
        <dbReference type="Proteomes" id="UP000593818"/>
    </source>
</evidence>
<keyword evidence="3" id="KW-0378">Hydrolase</keyword>
<feature type="transmembrane region" description="Helical" evidence="1">
    <location>
        <begin position="21"/>
        <end position="39"/>
    </location>
</feature>
<dbReference type="Gene3D" id="3.40.50.1110">
    <property type="entry name" value="SGNH hydrolase"/>
    <property type="match status" value="1"/>
</dbReference>
<keyword evidence="1" id="KW-0472">Membrane</keyword>
<dbReference type="PANTHER" id="PTHR30383">
    <property type="entry name" value="THIOESTERASE 1/PROTEASE 1/LYSOPHOSPHOLIPASE L1"/>
    <property type="match status" value="1"/>
</dbReference>
<dbReference type="EMBL" id="CP063450">
    <property type="protein sequence ID" value="QOV99507.1"/>
    <property type="molecule type" value="Genomic_DNA"/>
</dbReference>
<reference evidence="3 6" key="1">
    <citation type="submission" date="2020-10" db="EMBL/GenBank/DDBJ databases">
        <title>Whole genome sequence of oil-degrading bacteria Rhodococcus pyridinivorans strain 5Ap.</title>
        <authorList>
            <person name="Akhremchuk A.E."/>
            <person name="Valentovich L.N."/>
            <person name="Charniauskaya M.I."/>
            <person name="Bukliarevich H.A."/>
            <person name="Titok M.A."/>
        </authorList>
    </citation>
    <scope>NUCLEOTIDE SEQUENCE [LARGE SCALE GENOMIC DNA]</scope>
    <source>
        <strain evidence="3 6">5Ap</strain>
    </source>
</reference>
<dbReference type="SUPFAM" id="SSF52266">
    <property type="entry name" value="SGNH hydrolase"/>
    <property type="match status" value="1"/>
</dbReference>
<proteinExistence type="predicted"/>
<keyword evidence="6" id="KW-1185">Reference proteome</keyword>
<evidence type="ECO:0000313" key="5">
    <source>
        <dbReference type="EMBL" id="QOV99507.1"/>
    </source>
</evidence>
<dbReference type="InterPro" id="IPR013830">
    <property type="entry name" value="SGNH_hydro"/>
</dbReference>
<protein>
    <submittedName>
        <fullName evidence="3">SGNH/GDSL hydrolase family protein</fullName>
    </submittedName>
</protein>
<evidence type="ECO:0000256" key="1">
    <source>
        <dbReference type="SAM" id="Phobius"/>
    </source>
</evidence>
<dbReference type="EMBL" id="CP063450">
    <property type="protein sequence ID" value="QOV97157.1"/>
    <property type="molecule type" value="Genomic_DNA"/>
</dbReference>
<dbReference type="InterPro" id="IPR051532">
    <property type="entry name" value="Ester_Hydrolysis_Enzymes"/>
</dbReference>
<feature type="domain" description="SGNH hydrolase-type esterase" evidence="2">
    <location>
        <begin position="70"/>
        <end position="238"/>
    </location>
</feature>
<organism evidence="3 6">
    <name type="scientific">Rhodococcus pyridinivorans</name>
    <dbReference type="NCBI Taxonomy" id="103816"/>
    <lineage>
        <taxon>Bacteria</taxon>
        <taxon>Bacillati</taxon>
        <taxon>Actinomycetota</taxon>
        <taxon>Actinomycetes</taxon>
        <taxon>Mycobacteriales</taxon>
        <taxon>Nocardiaceae</taxon>
        <taxon>Rhodococcus</taxon>
    </lineage>
</organism>
<evidence type="ECO:0000313" key="3">
    <source>
        <dbReference type="EMBL" id="QOV97157.1"/>
    </source>
</evidence>
<dbReference type="PANTHER" id="PTHR30383:SF5">
    <property type="entry name" value="SGNH HYDROLASE-TYPE ESTERASE DOMAIN-CONTAINING PROTEIN"/>
    <property type="match status" value="1"/>
</dbReference>
<gene>
    <name evidence="5" type="ORF">INP59_03650</name>
    <name evidence="3" type="ORF">INP59_14355</name>
    <name evidence="4" type="ORF">INP59_16830</name>
</gene>
<dbReference type="CDD" id="cd00229">
    <property type="entry name" value="SGNH_hydrolase"/>
    <property type="match status" value="1"/>
</dbReference>
<keyword evidence="1" id="KW-1133">Transmembrane helix</keyword>
<dbReference type="GO" id="GO:0004622">
    <property type="term" value="F:phosphatidylcholine lysophospholipase activity"/>
    <property type="evidence" value="ECO:0007669"/>
    <property type="project" value="TreeGrafter"/>
</dbReference>
<dbReference type="InterPro" id="IPR036514">
    <property type="entry name" value="SGNH_hydro_sf"/>
</dbReference>
<keyword evidence="1" id="KW-0812">Transmembrane</keyword>
<evidence type="ECO:0000313" key="4">
    <source>
        <dbReference type="EMBL" id="QOV97588.1"/>
    </source>
</evidence>
<accession>A0A7M2XHI6</accession>
<sequence length="255" mass="26702">MGTRHKSSKRVRRRNPRAIGFAVFMSLALIAVVGMAWAVTSRNSQTDGSYASTYTPAPPAPVEVVPRIAFVGDSFTAGTGAPAGLGYTEFAAKNFGMVDQVTGEPSSGYITPGKLQRTMGQLIQIATKQSPAPEVVVLASGYNDNLGSPPDREAIRPAIREAFAAARTNNWGDSTIVVVGPWTPTGAPSANQIAVNDVLREEAAASGFAFIDSIATGLVTPDMIGDDKIHPTPAGHRILGERIAAHLQGLVPAQP</sequence>
<dbReference type="EMBL" id="CP063450">
    <property type="protein sequence ID" value="QOV97588.1"/>
    <property type="molecule type" value="Genomic_DNA"/>
</dbReference>
<dbReference type="Proteomes" id="UP000593818">
    <property type="component" value="Chromosome"/>
</dbReference>